<organism evidence="1 2">
    <name type="scientific">Candidatus Pelagibacter giovannonii</name>
    <dbReference type="NCBI Taxonomy" id="2563896"/>
    <lineage>
        <taxon>Bacteria</taxon>
        <taxon>Pseudomonadati</taxon>
        <taxon>Pseudomonadota</taxon>
        <taxon>Alphaproteobacteria</taxon>
        <taxon>Candidatus Pelagibacterales</taxon>
        <taxon>Candidatus Pelagibacteraceae</taxon>
        <taxon>Candidatus Pelagibacter</taxon>
    </lineage>
</organism>
<protein>
    <submittedName>
        <fullName evidence="1">Phage terminase small subunit</fullName>
    </submittedName>
</protein>
<dbReference type="AlphaFoldDB" id="A0A6H1Q4Y0"/>
<dbReference type="KEGG" id="peg:E5R92_07170"/>
<sequence>MNGIPLARLARQKEMPSLTRIYKEITNNKSFLARINEARRIGAQTYIENAMDELEHADNRNIMVVREKVGLAKWLASKLIPIYGDRQEVKTDTTIEIKWSIPDDKTIDVTPAVDEIGSIKDK</sequence>
<evidence type="ECO:0000313" key="2">
    <source>
        <dbReference type="Proteomes" id="UP000501094"/>
    </source>
</evidence>
<dbReference type="Proteomes" id="UP000501094">
    <property type="component" value="Chromosome"/>
</dbReference>
<dbReference type="Pfam" id="PF20901">
    <property type="entry name" value="Sf6_terminase"/>
    <property type="match status" value="1"/>
</dbReference>
<proteinExistence type="predicted"/>
<dbReference type="EMBL" id="CP038852">
    <property type="protein sequence ID" value="QIZ21560.1"/>
    <property type="molecule type" value="Genomic_DNA"/>
</dbReference>
<gene>
    <name evidence="1" type="ORF">E5R92_07170</name>
</gene>
<reference evidence="1 2" key="1">
    <citation type="journal article" date="2020" name="Nat. Microbiol.">
        <title>Lysogenic host-virus interactions in SAR11 marine bacteria.</title>
        <authorList>
            <person name="Morris R.M."/>
            <person name="Cain K.R."/>
            <person name="Hvorecny K.L."/>
            <person name="Kollman J.M."/>
        </authorList>
    </citation>
    <scope>NUCLEOTIDE SEQUENCE [LARGE SCALE GENOMIC DNA]</scope>
    <source>
        <strain evidence="1 2">NP1</strain>
    </source>
</reference>
<accession>A0A6H1Q4Y0</accession>
<name>A0A6H1Q4Y0_9PROT</name>
<dbReference type="RefSeq" id="WP_420887572.1">
    <property type="nucleotide sequence ID" value="NZ_CP038852.1"/>
</dbReference>
<keyword evidence="2" id="KW-1185">Reference proteome</keyword>
<dbReference type="InterPro" id="IPR048683">
    <property type="entry name" value="Sf6_terminase"/>
</dbReference>
<evidence type="ECO:0000313" key="1">
    <source>
        <dbReference type="EMBL" id="QIZ21560.1"/>
    </source>
</evidence>
<dbReference type="Gene3D" id="1.10.10.60">
    <property type="entry name" value="Homeodomain-like"/>
    <property type="match status" value="1"/>
</dbReference>